<keyword evidence="3" id="KW-0133">Cell shape</keyword>
<feature type="transmembrane region" description="Helical" evidence="7">
    <location>
        <begin position="235"/>
        <end position="250"/>
    </location>
</feature>
<dbReference type="GO" id="GO:0008360">
    <property type="term" value="P:regulation of cell shape"/>
    <property type="evidence" value="ECO:0007669"/>
    <property type="project" value="UniProtKB-KW"/>
</dbReference>
<proteinExistence type="predicted"/>
<keyword evidence="2 7" id="KW-0812">Transmembrane</keyword>
<name>A0A9D0YX73_9FIRM</name>
<protein>
    <submittedName>
        <fullName evidence="8">FtsW/RodA/SpoVE family cell cycle protein</fullName>
    </submittedName>
</protein>
<evidence type="ECO:0000256" key="3">
    <source>
        <dbReference type="ARBA" id="ARBA00022960"/>
    </source>
</evidence>
<dbReference type="GO" id="GO:0015648">
    <property type="term" value="F:lipid-linked peptidoglycan transporter activity"/>
    <property type="evidence" value="ECO:0007669"/>
    <property type="project" value="TreeGrafter"/>
</dbReference>
<dbReference type="PANTHER" id="PTHR30474:SF3">
    <property type="entry name" value="PEPTIDOGLYCAN GLYCOSYLTRANSFERASE RODA"/>
    <property type="match status" value="1"/>
</dbReference>
<keyword evidence="4 7" id="KW-1133">Transmembrane helix</keyword>
<comment type="caution">
    <text evidence="8">The sequence shown here is derived from an EMBL/GenBank/DDBJ whole genome shotgun (WGS) entry which is preliminary data.</text>
</comment>
<evidence type="ECO:0000256" key="5">
    <source>
        <dbReference type="ARBA" id="ARBA00023136"/>
    </source>
</evidence>
<dbReference type="GO" id="GO:0005886">
    <property type="term" value="C:plasma membrane"/>
    <property type="evidence" value="ECO:0007669"/>
    <property type="project" value="TreeGrafter"/>
</dbReference>
<dbReference type="GO" id="GO:0032153">
    <property type="term" value="C:cell division site"/>
    <property type="evidence" value="ECO:0007669"/>
    <property type="project" value="TreeGrafter"/>
</dbReference>
<feature type="transmembrane region" description="Helical" evidence="7">
    <location>
        <begin position="148"/>
        <end position="166"/>
    </location>
</feature>
<feature type="transmembrane region" description="Helical" evidence="7">
    <location>
        <begin position="94"/>
        <end position="111"/>
    </location>
</feature>
<feature type="transmembrane region" description="Helical" evidence="7">
    <location>
        <begin position="256"/>
        <end position="274"/>
    </location>
</feature>
<feature type="transmembrane region" description="Helical" evidence="7">
    <location>
        <begin position="123"/>
        <end position="141"/>
    </location>
</feature>
<dbReference type="Pfam" id="PF01098">
    <property type="entry name" value="FTSW_RODA_SPOVE"/>
    <property type="match status" value="1"/>
</dbReference>
<evidence type="ECO:0000256" key="7">
    <source>
        <dbReference type="SAM" id="Phobius"/>
    </source>
</evidence>
<gene>
    <name evidence="8" type="ORF">IAA66_02660</name>
</gene>
<organism evidence="8 9">
    <name type="scientific">Candidatus Avichristensenella intestinipullorum</name>
    <dbReference type="NCBI Taxonomy" id="2840693"/>
    <lineage>
        <taxon>Bacteria</taxon>
        <taxon>Bacillati</taxon>
        <taxon>Bacillota</taxon>
        <taxon>Clostridia</taxon>
        <taxon>Candidatus Avichristensenella</taxon>
    </lineage>
</organism>
<feature type="transmembrane region" description="Helical" evidence="7">
    <location>
        <begin position="405"/>
        <end position="426"/>
    </location>
</feature>
<feature type="transmembrane region" description="Helical" evidence="7">
    <location>
        <begin position="371"/>
        <end position="393"/>
    </location>
</feature>
<evidence type="ECO:0000256" key="6">
    <source>
        <dbReference type="SAM" id="MobiDB-lite"/>
    </source>
</evidence>
<evidence type="ECO:0000256" key="4">
    <source>
        <dbReference type="ARBA" id="ARBA00022989"/>
    </source>
</evidence>
<dbReference type="EMBL" id="DVFI01000035">
    <property type="protein sequence ID" value="HIQ62473.1"/>
    <property type="molecule type" value="Genomic_DNA"/>
</dbReference>
<dbReference type="InterPro" id="IPR001182">
    <property type="entry name" value="FtsW/RodA"/>
</dbReference>
<sequence>MSRKRPTREARKQKKDRRALRTRKPARRRGRDAASLTLSAVMFFCASACLLLALKSLLNEGRVDWGALALMVALPLVCWLCVRVVARPLRADPMLVLLMTFLVSLGIVLLYGLDPERGLRQSVIYLLGIAMFAGCALSIRLIHDWHALSWLMIPAGLVLLLLPVAIGEEQGGAKNWISMPVIGSFQPSELVKLALLLTLAEFFSSPRGFRGMLPGLAFSAACLGVLMLQKDLGTALMYYLVTLLLFWAASSNLPLTLLGALGGVGAAVVGYRMFAHVRTRVAIWLNPWSDALGKGYQLVQALMAISSGGLFGLGLGMGQSRVIPAYSTDFIFAVLCEQFGILFGLCVVALYVILVMRGISIALRARTPFQALLALGVSLMIGLQTFVIIGGVVKLIPLTGITMPFVSYGGTSLVSCMGMVGLLCGVSAQNEKDRAEDERLTQGAEEGEA</sequence>
<reference evidence="8" key="2">
    <citation type="journal article" date="2021" name="PeerJ">
        <title>Extensive microbial diversity within the chicken gut microbiome revealed by metagenomics and culture.</title>
        <authorList>
            <person name="Gilroy R."/>
            <person name="Ravi A."/>
            <person name="Getino M."/>
            <person name="Pursley I."/>
            <person name="Horton D.L."/>
            <person name="Alikhan N.F."/>
            <person name="Baker D."/>
            <person name="Gharbi K."/>
            <person name="Hall N."/>
            <person name="Watson M."/>
            <person name="Adriaenssens E.M."/>
            <person name="Foster-Nyarko E."/>
            <person name="Jarju S."/>
            <person name="Secka A."/>
            <person name="Antonio M."/>
            <person name="Oren A."/>
            <person name="Chaudhuri R.R."/>
            <person name="La Ragione R."/>
            <person name="Hildebrand F."/>
            <person name="Pallen M.J."/>
        </authorList>
    </citation>
    <scope>NUCLEOTIDE SEQUENCE</scope>
    <source>
        <strain evidence="8">ChiHile30-977</strain>
    </source>
</reference>
<feature type="transmembrane region" description="Helical" evidence="7">
    <location>
        <begin position="330"/>
        <end position="359"/>
    </location>
</feature>
<feature type="transmembrane region" description="Helical" evidence="7">
    <location>
        <begin position="63"/>
        <end position="82"/>
    </location>
</feature>
<accession>A0A9D0YX73</accession>
<comment type="subcellular location">
    <subcellularLocation>
        <location evidence="1">Membrane</location>
        <topology evidence="1">Multi-pass membrane protein</topology>
    </subcellularLocation>
</comment>
<dbReference type="AlphaFoldDB" id="A0A9D0YX73"/>
<dbReference type="GO" id="GO:0051301">
    <property type="term" value="P:cell division"/>
    <property type="evidence" value="ECO:0007669"/>
    <property type="project" value="InterPro"/>
</dbReference>
<reference evidence="8" key="1">
    <citation type="submission" date="2020-10" db="EMBL/GenBank/DDBJ databases">
        <authorList>
            <person name="Gilroy R."/>
        </authorList>
    </citation>
    <scope>NUCLEOTIDE SEQUENCE</scope>
    <source>
        <strain evidence="8">ChiHile30-977</strain>
    </source>
</reference>
<evidence type="ECO:0000256" key="1">
    <source>
        <dbReference type="ARBA" id="ARBA00004141"/>
    </source>
</evidence>
<feature type="transmembrane region" description="Helical" evidence="7">
    <location>
        <begin position="295"/>
        <end position="318"/>
    </location>
</feature>
<evidence type="ECO:0000313" key="9">
    <source>
        <dbReference type="Proteomes" id="UP000886819"/>
    </source>
</evidence>
<feature type="transmembrane region" description="Helical" evidence="7">
    <location>
        <begin position="211"/>
        <end position="228"/>
    </location>
</feature>
<evidence type="ECO:0000313" key="8">
    <source>
        <dbReference type="EMBL" id="HIQ62473.1"/>
    </source>
</evidence>
<evidence type="ECO:0000256" key="2">
    <source>
        <dbReference type="ARBA" id="ARBA00022692"/>
    </source>
</evidence>
<feature type="region of interest" description="Disordered" evidence="6">
    <location>
        <begin position="1"/>
        <end position="28"/>
    </location>
</feature>
<dbReference type="Proteomes" id="UP000886819">
    <property type="component" value="Unassembled WGS sequence"/>
</dbReference>
<keyword evidence="5 7" id="KW-0472">Membrane</keyword>
<dbReference type="PANTHER" id="PTHR30474">
    <property type="entry name" value="CELL CYCLE PROTEIN"/>
    <property type="match status" value="1"/>
</dbReference>